<dbReference type="NCBIfam" id="TIGR02937">
    <property type="entry name" value="sigma70-ECF"/>
    <property type="match status" value="1"/>
</dbReference>
<accession>A0A1I2VDU8</accession>
<dbReference type="InterPro" id="IPR039425">
    <property type="entry name" value="RNA_pol_sigma-70-like"/>
</dbReference>
<keyword evidence="3" id="KW-0731">Sigma factor</keyword>
<dbReference type="InterPro" id="IPR013324">
    <property type="entry name" value="RNA_pol_sigma_r3/r4-like"/>
</dbReference>
<dbReference type="Pfam" id="PF08281">
    <property type="entry name" value="Sigma70_r4_2"/>
    <property type="match status" value="1"/>
</dbReference>
<evidence type="ECO:0000256" key="1">
    <source>
        <dbReference type="ARBA" id="ARBA00010641"/>
    </source>
</evidence>
<keyword evidence="4" id="KW-0238">DNA-binding</keyword>
<dbReference type="Proteomes" id="UP000199052">
    <property type="component" value="Unassembled WGS sequence"/>
</dbReference>
<dbReference type="STRING" id="504797.SAMN05421678_10997"/>
<name>A0A1I2VDU8_9ACTN</name>
<sequence>MSSFADPAPLSELVARARSGDADALEELLGAIRPLLVRRCSRFLPHLDDAEEAAQDALVSIARNIGGFTGSGSFEGWITVIASNSARMTYRRLRRRADENGAAELPETADPRTTSVVAGTRLDLMEALSELERRKPQVVEPFVLRDLGSLPYEEIAAITGTSLATVRDRIHVARKFMRSALTARL</sequence>
<keyword evidence="2" id="KW-0805">Transcription regulation</keyword>
<dbReference type="InterPro" id="IPR013249">
    <property type="entry name" value="RNA_pol_sigma70_r4_t2"/>
</dbReference>
<evidence type="ECO:0000256" key="3">
    <source>
        <dbReference type="ARBA" id="ARBA00023082"/>
    </source>
</evidence>
<reference evidence="8 11" key="2">
    <citation type="submission" date="2020-07" db="EMBL/GenBank/DDBJ databases">
        <title>Sequencing the genomes of 1000 actinobacteria strains.</title>
        <authorList>
            <person name="Klenk H.-P."/>
        </authorList>
    </citation>
    <scope>NUCLEOTIDE SEQUENCE [LARGE SCALE GENOMIC DNA]</scope>
    <source>
        <strain evidence="8 11">DSM 45117</strain>
    </source>
</reference>
<dbReference type="OrthoDB" id="5244716at2"/>
<dbReference type="Proteomes" id="UP000533017">
    <property type="component" value="Unassembled WGS sequence"/>
</dbReference>
<dbReference type="GO" id="GO:0016987">
    <property type="term" value="F:sigma factor activity"/>
    <property type="evidence" value="ECO:0007669"/>
    <property type="project" value="UniProtKB-KW"/>
</dbReference>
<dbReference type="PANTHER" id="PTHR43133">
    <property type="entry name" value="RNA POLYMERASE ECF-TYPE SIGMA FACTO"/>
    <property type="match status" value="1"/>
</dbReference>
<reference evidence="9 10" key="1">
    <citation type="submission" date="2016-10" db="EMBL/GenBank/DDBJ databases">
        <authorList>
            <person name="de Groot N.N."/>
        </authorList>
    </citation>
    <scope>NUCLEOTIDE SEQUENCE [LARGE SCALE GENOMIC DNA]</scope>
    <source>
        <strain evidence="9 10">CPCC 202808</strain>
    </source>
</reference>
<dbReference type="PANTHER" id="PTHR43133:SF8">
    <property type="entry name" value="RNA POLYMERASE SIGMA FACTOR HI_1459-RELATED"/>
    <property type="match status" value="1"/>
</dbReference>
<dbReference type="SUPFAM" id="SSF88659">
    <property type="entry name" value="Sigma3 and sigma4 domains of RNA polymerase sigma factors"/>
    <property type="match status" value="1"/>
</dbReference>
<dbReference type="EMBL" id="FOOI01000009">
    <property type="protein sequence ID" value="SFG86337.1"/>
    <property type="molecule type" value="Genomic_DNA"/>
</dbReference>
<dbReference type="GO" id="GO:0003677">
    <property type="term" value="F:DNA binding"/>
    <property type="evidence" value="ECO:0007669"/>
    <property type="project" value="UniProtKB-KW"/>
</dbReference>
<evidence type="ECO:0000313" key="11">
    <source>
        <dbReference type="Proteomes" id="UP000533017"/>
    </source>
</evidence>
<evidence type="ECO:0000313" key="10">
    <source>
        <dbReference type="Proteomes" id="UP000199052"/>
    </source>
</evidence>
<evidence type="ECO:0000313" key="8">
    <source>
        <dbReference type="EMBL" id="NYH84811.1"/>
    </source>
</evidence>
<comment type="similarity">
    <text evidence="1">Belongs to the sigma-70 factor family. ECF subfamily.</text>
</comment>
<organism evidence="9 10">
    <name type="scientific">Actinopolymorpha cephalotaxi</name>
    <dbReference type="NCBI Taxonomy" id="504797"/>
    <lineage>
        <taxon>Bacteria</taxon>
        <taxon>Bacillati</taxon>
        <taxon>Actinomycetota</taxon>
        <taxon>Actinomycetes</taxon>
        <taxon>Propionibacteriales</taxon>
        <taxon>Actinopolymorphaceae</taxon>
        <taxon>Actinopolymorpha</taxon>
    </lineage>
</organism>
<dbReference type="InterPro" id="IPR007627">
    <property type="entry name" value="RNA_pol_sigma70_r2"/>
</dbReference>
<feature type="domain" description="RNA polymerase sigma-70 region 2" evidence="6">
    <location>
        <begin position="31"/>
        <end position="96"/>
    </location>
</feature>
<dbReference type="RefSeq" id="WP_092884210.1">
    <property type="nucleotide sequence ID" value="NZ_FOOI01000009.1"/>
</dbReference>
<dbReference type="InterPro" id="IPR014284">
    <property type="entry name" value="RNA_pol_sigma-70_dom"/>
</dbReference>
<dbReference type="Pfam" id="PF04542">
    <property type="entry name" value="Sigma70_r2"/>
    <property type="match status" value="1"/>
</dbReference>
<dbReference type="SUPFAM" id="SSF88946">
    <property type="entry name" value="Sigma2 domain of RNA polymerase sigma factors"/>
    <property type="match status" value="1"/>
</dbReference>
<protein>
    <submittedName>
        <fullName evidence="8">RNA polymerase sigma-70 factor (ECF subfamily)</fullName>
    </submittedName>
    <submittedName>
        <fullName evidence="9">RNA polymerase sigma-70 factor, ECF subfamily</fullName>
    </submittedName>
</protein>
<evidence type="ECO:0000256" key="2">
    <source>
        <dbReference type="ARBA" id="ARBA00023015"/>
    </source>
</evidence>
<dbReference type="EMBL" id="JACBZA010000001">
    <property type="protein sequence ID" value="NYH84811.1"/>
    <property type="molecule type" value="Genomic_DNA"/>
</dbReference>
<dbReference type="InterPro" id="IPR013325">
    <property type="entry name" value="RNA_pol_sigma_r2"/>
</dbReference>
<keyword evidence="5" id="KW-0804">Transcription</keyword>
<dbReference type="Gene3D" id="1.10.1740.10">
    <property type="match status" value="1"/>
</dbReference>
<evidence type="ECO:0000259" key="7">
    <source>
        <dbReference type="Pfam" id="PF08281"/>
    </source>
</evidence>
<keyword evidence="11" id="KW-1185">Reference proteome</keyword>
<gene>
    <name evidence="8" type="ORF">FHR37_003662</name>
    <name evidence="9" type="ORF">SAMN05421678_10997</name>
</gene>
<proteinExistence type="inferred from homology"/>
<dbReference type="GO" id="GO:0006352">
    <property type="term" value="P:DNA-templated transcription initiation"/>
    <property type="evidence" value="ECO:0007669"/>
    <property type="project" value="InterPro"/>
</dbReference>
<dbReference type="AlphaFoldDB" id="A0A1I2VDU8"/>
<dbReference type="InterPro" id="IPR036388">
    <property type="entry name" value="WH-like_DNA-bd_sf"/>
</dbReference>
<dbReference type="CDD" id="cd06171">
    <property type="entry name" value="Sigma70_r4"/>
    <property type="match status" value="1"/>
</dbReference>
<evidence type="ECO:0000313" key="9">
    <source>
        <dbReference type="EMBL" id="SFG86337.1"/>
    </source>
</evidence>
<evidence type="ECO:0000256" key="4">
    <source>
        <dbReference type="ARBA" id="ARBA00023125"/>
    </source>
</evidence>
<dbReference type="Gene3D" id="1.10.10.10">
    <property type="entry name" value="Winged helix-like DNA-binding domain superfamily/Winged helix DNA-binding domain"/>
    <property type="match status" value="1"/>
</dbReference>
<feature type="domain" description="RNA polymerase sigma factor 70 region 4 type 2" evidence="7">
    <location>
        <begin position="124"/>
        <end position="177"/>
    </location>
</feature>
<evidence type="ECO:0000259" key="6">
    <source>
        <dbReference type="Pfam" id="PF04542"/>
    </source>
</evidence>
<evidence type="ECO:0000256" key="5">
    <source>
        <dbReference type="ARBA" id="ARBA00023163"/>
    </source>
</evidence>